<protein>
    <recommendedName>
        <fullName evidence="3">SalK</fullName>
    </recommendedName>
</protein>
<name>A0ABX7RU02_9ACTN</name>
<dbReference type="Pfam" id="PF21863">
    <property type="entry name" value="HTH_67"/>
    <property type="match status" value="1"/>
</dbReference>
<evidence type="ECO:0008006" key="3">
    <source>
        <dbReference type="Google" id="ProtNLM"/>
    </source>
</evidence>
<dbReference type="InterPro" id="IPR054058">
    <property type="entry name" value="HTH_67"/>
</dbReference>
<reference evidence="1 2" key="1">
    <citation type="submission" date="2021-03" db="EMBL/GenBank/DDBJ databases">
        <title>Streptomyces strains.</title>
        <authorList>
            <person name="Lund M.B."/>
            <person name="Toerring T."/>
        </authorList>
    </citation>
    <scope>NUCLEOTIDE SEQUENCE [LARGE SCALE GENOMIC DNA]</scope>
    <source>
        <strain evidence="1 2">KCC S-1010</strain>
    </source>
</reference>
<dbReference type="EMBL" id="CP071595">
    <property type="protein sequence ID" value="QSY50381.1"/>
    <property type="molecule type" value="Genomic_DNA"/>
</dbReference>
<dbReference type="Proteomes" id="UP000671836">
    <property type="component" value="Chromosome"/>
</dbReference>
<evidence type="ECO:0000313" key="2">
    <source>
        <dbReference type="Proteomes" id="UP000671836"/>
    </source>
</evidence>
<organism evidence="1 2">
    <name type="scientific">Streptomyces griseocarneus</name>
    <dbReference type="NCBI Taxonomy" id="51201"/>
    <lineage>
        <taxon>Bacteria</taxon>
        <taxon>Bacillati</taxon>
        <taxon>Actinomycetota</taxon>
        <taxon>Actinomycetes</taxon>
        <taxon>Kitasatosporales</taxon>
        <taxon>Streptomycetaceae</taxon>
        <taxon>Streptomyces</taxon>
    </lineage>
</organism>
<gene>
    <name evidence="1" type="ORF">J3S04_05090</name>
</gene>
<dbReference type="NCBIfam" id="NF047719">
    <property type="entry name" value="SCO6745_fam_HTH"/>
    <property type="match status" value="1"/>
</dbReference>
<dbReference type="RefSeq" id="WP_086568458.1">
    <property type="nucleotide sequence ID" value="NZ_CP071595.1"/>
</dbReference>
<proteinExistence type="predicted"/>
<keyword evidence="2" id="KW-1185">Reference proteome</keyword>
<accession>A0ABX7RU02</accession>
<evidence type="ECO:0000313" key="1">
    <source>
        <dbReference type="EMBL" id="QSY50381.1"/>
    </source>
</evidence>
<sequence>METLPEGAVRRCAHRVNSVHSTVYFSPDVRRELGALGVEHHRAVYFASRSAAFGRVGPGVVTATFHSFKHDLVTEHLPRVWDVVTPDQVLAARLRAADTTLRRVLGDELVVSPEMAEAAALALRAAEACERAARPLYSAHADLPVPDAPHLALWHATTLLREHRGDGHLMALTRAGLDPVEALVSHTAAGRGMSLEWLVRTRGWSMAELTAGQDRLRARGLLDADARLTEAGATLREELETETDRLDTAPYAHLGAAATARLTELVRAFTATAVAAGAFPADLNG</sequence>